<dbReference type="GO" id="GO:0003995">
    <property type="term" value="F:acyl-CoA dehydrogenase activity"/>
    <property type="evidence" value="ECO:0007669"/>
    <property type="project" value="InterPro"/>
</dbReference>
<dbReference type="FunFam" id="1.20.140.10:FF:000001">
    <property type="entry name" value="Acyl-CoA dehydrogenase"/>
    <property type="match status" value="1"/>
</dbReference>
<dbReference type="InterPro" id="IPR009075">
    <property type="entry name" value="AcylCo_DH/oxidase_C"/>
</dbReference>
<feature type="domain" description="Acyl-CoA dehydrogenase/oxidase C-terminal" evidence="8">
    <location>
        <begin position="229"/>
        <end position="378"/>
    </location>
</feature>
<keyword evidence="5 7" id="KW-0560">Oxidoreductase</keyword>
<gene>
    <name evidence="11" type="ORF">AWC18_00710</name>
</gene>
<dbReference type="PANTHER" id="PTHR43884:SF12">
    <property type="entry name" value="ISOVALERYL-COA DEHYDROGENASE, MITOCHONDRIAL-RELATED"/>
    <property type="match status" value="1"/>
</dbReference>
<dbReference type="PROSITE" id="PS00073">
    <property type="entry name" value="ACYL_COA_DH_2"/>
    <property type="match status" value="1"/>
</dbReference>
<evidence type="ECO:0000256" key="1">
    <source>
        <dbReference type="ARBA" id="ARBA00001974"/>
    </source>
</evidence>
<dbReference type="Pfam" id="PF02771">
    <property type="entry name" value="Acyl-CoA_dh_N"/>
    <property type="match status" value="1"/>
</dbReference>
<comment type="cofactor">
    <cofactor evidence="1 7">
        <name>FAD</name>
        <dbReference type="ChEBI" id="CHEBI:57692"/>
    </cofactor>
</comment>
<dbReference type="AlphaFoldDB" id="A0A1X1ZLC0"/>
<dbReference type="GO" id="GO:0050660">
    <property type="term" value="F:flavin adenine dinucleotide binding"/>
    <property type="evidence" value="ECO:0007669"/>
    <property type="project" value="InterPro"/>
</dbReference>
<sequence>MSIWTTAERQALRDTVRGFVEREILPHVDEWERTGELPRELHRKAADVGLLGAGYPEEVGGSGGDGADALIVCEELHRAGAPGGVFASLFTCGIAVPHMIASGDARLIEEFVRPTLAGEKIGSLAITEPGGGSDVGHLRTTARLEGDHYVVNGAKTFITSAVRGDYVVTAVRTGGPGAGGVSLLVVEKGTPGFEVSRKLEKMGWRSSDTAELSYVDARVPAANLVGAENTGFIQIAGGFVSERVALAAQAYSSAQRCLDLTVAWCRDRETFGRPLISRQAVQNTLAEMARRIDVARVYTRHVVERQLAGDANLIAEVCFAKNTAVEAGEWVAHQAVQLFGGMGYMAESEVERQYRDMRIIGIGGGTTEILTSLAAKTLGYQA</sequence>
<evidence type="ECO:0000256" key="7">
    <source>
        <dbReference type="RuleBase" id="RU362125"/>
    </source>
</evidence>
<dbReference type="InterPro" id="IPR006089">
    <property type="entry name" value="Acyl-CoA_DH_CS"/>
</dbReference>
<feature type="domain" description="Acyl-CoA dehydrogenase/oxidase N-terminal" evidence="10">
    <location>
        <begin position="6"/>
        <end position="119"/>
    </location>
</feature>
<keyword evidence="4 7" id="KW-0274">FAD</keyword>
<evidence type="ECO:0000259" key="8">
    <source>
        <dbReference type="Pfam" id="PF00441"/>
    </source>
</evidence>
<dbReference type="InterPro" id="IPR037069">
    <property type="entry name" value="AcylCoA_DH/ox_N_sf"/>
</dbReference>
<dbReference type="InterPro" id="IPR036250">
    <property type="entry name" value="AcylCo_DH-like_C"/>
</dbReference>
<dbReference type="Pfam" id="PF02770">
    <property type="entry name" value="Acyl-CoA_dh_M"/>
    <property type="match status" value="1"/>
</dbReference>
<feature type="domain" description="Acyl-CoA oxidase/dehydrogenase middle" evidence="9">
    <location>
        <begin position="124"/>
        <end position="214"/>
    </location>
</feature>
<dbReference type="SUPFAM" id="SSF47203">
    <property type="entry name" value="Acyl-CoA dehydrogenase C-terminal domain-like"/>
    <property type="match status" value="1"/>
</dbReference>
<comment type="catalytic activity">
    <reaction evidence="6">
        <text>a 2,3-saturated acyl-CoA + A = a 2,3-dehydroacyl-CoA + AH2</text>
        <dbReference type="Rhea" id="RHEA:48608"/>
        <dbReference type="ChEBI" id="CHEBI:13193"/>
        <dbReference type="ChEBI" id="CHEBI:17499"/>
        <dbReference type="ChEBI" id="CHEBI:60015"/>
        <dbReference type="ChEBI" id="CHEBI:65111"/>
    </reaction>
</comment>
<evidence type="ECO:0000259" key="9">
    <source>
        <dbReference type="Pfam" id="PF02770"/>
    </source>
</evidence>
<dbReference type="InterPro" id="IPR009100">
    <property type="entry name" value="AcylCoA_DH/oxidase_NM_dom_sf"/>
</dbReference>
<dbReference type="InterPro" id="IPR013786">
    <property type="entry name" value="AcylCoA_DH/ox_N"/>
</dbReference>
<dbReference type="EMBL" id="LQPI01000023">
    <property type="protein sequence ID" value="ORW24174.1"/>
    <property type="molecule type" value="Genomic_DNA"/>
</dbReference>
<dbReference type="Gene3D" id="2.40.110.10">
    <property type="entry name" value="Butyryl-CoA Dehydrogenase, subunit A, domain 2"/>
    <property type="match status" value="1"/>
</dbReference>
<dbReference type="InterPro" id="IPR046373">
    <property type="entry name" value="Acyl-CoA_Oxase/DH_mid-dom_sf"/>
</dbReference>
<name>A0A1X1ZLC0_MYCNO</name>
<dbReference type="Gene3D" id="1.20.140.10">
    <property type="entry name" value="Butyryl-CoA Dehydrogenase, subunit A, domain 3"/>
    <property type="match status" value="1"/>
</dbReference>
<evidence type="ECO:0000256" key="4">
    <source>
        <dbReference type="ARBA" id="ARBA00022827"/>
    </source>
</evidence>
<dbReference type="STRING" id="1782.AWC18_00710"/>
<evidence type="ECO:0000256" key="5">
    <source>
        <dbReference type="ARBA" id="ARBA00023002"/>
    </source>
</evidence>
<keyword evidence="12" id="KW-1185">Reference proteome</keyword>
<protein>
    <submittedName>
        <fullName evidence="11">Acyl-CoA dehydrogenase</fullName>
    </submittedName>
</protein>
<dbReference type="RefSeq" id="WP_064999947.1">
    <property type="nucleotide sequence ID" value="NZ_LQPI01000023.1"/>
</dbReference>
<reference evidence="11 12" key="1">
    <citation type="submission" date="2016-01" db="EMBL/GenBank/DDBJ databases">
        <title>The new phylogeny of the genus Mycobacterium.</title>
        <authorList>
            <person name="Tarcisio F."/>
            <person name="Conor M."/>
            <person name="Antonella G."/>
            <person name="Elisabetta G."/>
            <person name="Giulia F.S."/>
            <person name="Sara T."/>
            <person name="Anna F."/>
            <person name="Clotilde B."/>
            <person name="Roberto B."/>
            <person name="Veronica D.S."/>
            <person name="Fabio R."/>
            <person name="Monica P."/>
            <person name="Olivier J."/>
            <person name="Enrico T."/>
            <person name="Nicola S."/>
        </authorList>
    </citation>
    <scope>NUCLEOTIDE SEQUENCE [LARGE SCALE GENOMIC DNA]</scope>
    <source>
        <strain evidence="11 12">DSM 44164</strain>
    </source>
</reference>
<comment type="caution">
    <text evidence="11">The sequence shown here is derived from an EMBL/GenBank/DDBJ whole genome shotgun (WGS) entry which is preliminary data.</text>
</comment>
<evidence type="ECO:0000256" key="3">
    <source>
        <dbReference type="ARBA" id="ARBA00022630"/>
    </source>
</evidence>
<comment type="similarity">
    <text evidence="2 7">Belongs to the acyl-CoA dehydrogenase family.</text>
</comment>
<dbReference type="PANTHER" id="PTHR43884">
    <property type="entry name" value="ACYL-COA DEHYDROGENASE"/>
    <property type="match status" value="1"/>
</dbReference>
<accession>A0A1X1ZLC0</accession>
<proteinExistence type="inferred from homology"/>
<evidence type="ECO:0000256" key="6">
    <source>
        <dbReference type="ARBA" id="ARBA00052546"/>
    </source>
</evidence>
<keyword evidence="3 7" id="KW-0285">Flavoprotein</keyword>
<dbReference type="InterPro" id="IPR006091">
    <property type="entry name" value="Acyl-CoA_Oxase/DH_mid-dom"/>
</dbReference>
<dbReference type="FunFam" id="2.40.110.10:FF:000002">
    <property type="entry name" value="Acyl-CoA dehydrogenase fadE12"/>
    <property type="match status" value="1"/>
</dbReference>
<evidence type="ECO:0000256" key="2">
    <source>
        <dbReference type="ARBA" id="ARBA00009347"/>
    </source>
</evidence>
<evidence type="ECO:0000259" key="10">
    <source>
        <dbReference type="Pfam" id="PF02771"/>
    </source>
</evidence>
<organism evidence="11 12">
    <name type="scientific">Mycolicibacter nonchromogenicus</name>
    <name type="common">Mycobacterium nonchromogenicum</name>
    <dbReference type="NCBI Taxonomy" id="1782"/>
    <lineage>
        <taxon>Bacteria</taxon>
        <taxon>Bacillati</taxon>
        <taxon>Actinomycetota</taxon>
        <taxon>Actinomycetes</taxon>
        <taxon>Mycobacteriales</taxon>
        <taxon>Mycobacteriaceae</taxon>
        <taxon>Mycolicibacter</taxon>
    </lineage>
</organism>
<evidence type="ECO:0000313" key="12">
    <source>
        <dbReference type="Proteomes" id="UP000193108"/>
    </source>
</evidence>
<dbReference type="Pfam" id="PF00441">
    <property type="entry name" value="Acyl-CoA_dh_1"/>
    <property type="match status" value="1"/>
</dbReference>
<dbReference type="Gene3D" id="1.10.540.10">
    <property type="entry name" value="Acyl-CoA dehydrogenase/oxidase, N-terminal domain"/>
    <property type="match status" value="1"/>
</dbReference>
<dbReference type="SUPFAM" id="SSF56645">
    <property type="entry name" value="Acyl-CoA dehydrogenase NM domain-like"/>
    <property type="match status" value="1"/>
</dbReference>
<dbReference type="Proteomes" id="UP000193108">
    <property type="component" value="Unassembled WGS sequence"/>
</dbReference>
<evidence type="ECO:0000313" key="11">
    <source>
        <dbReference type="EMBL" id="ORW24174.1"/>
    </source>
</evidence>